<gene>
    <name evidence="2" type="ORF">AGLY_004853</name>
</gene>
<feature type="transmembrane region" description="Helical" evidence="1">
    <location>
        <begin position="31"/>
        <end position="52"/>
    </location>
</feature>
<organism evidence="2 3">
    <name type="scientific">Aphis glycines</name>
    <name type="common">Soybean aphid</name>
    <dbReference type="NCBI Taxonomy" id="307491"/>
    <lineage>
        <taxon>Eukaryota</taxon>
        <taxon>Metazoa</taxon>
        <taxon>Ecdysozoa</taxon>
        <taxon>Arthropoda</taxon>
        <taxon>Hexapoda</taxon>
        <taxon>Insecta</taxon>
        <taxon>Pterygota</taxon>
        <taxon>Neoptera</taxon>
        <taxon>Paraneoptera</taxon>
        <taxon>Hemiptera</taxon>
        <taxon>Sternorrhyncha</taxon>
        <taxon>Aphidomorpha</taxon>
        <taxon>Aphidoidea</taxon>
        <taxon>Aphididae</taxon>
        <taxon>Aphidini</taxon>
        <taxon>Aphis</taxon>
        <taxon>Aphis</taxon>
    </lineage>
</organism>
<dbReference type="EMBL" id="VYZN01000014">
    <property type="protein sequence ID" value="KAE9539601.1"/>
    <property type="molecule type" value="Genomic_DNA"/>
</dbReference>
<sequence>MVICQNRGNVVQVKKLNTKFSIIVHTINISYLYNVLIQPLLSVRIGISLIRIRYTLIFEHRHNMYFEVLKLRTTLFFHIFMCILKLIKERCSRNKSMTEYFDIHVLLRPCQNCYITIYNILCRFVLLPLIVMTYCDFNVLKYLHIFLEEIKFVESLFYFTRGRFLSYLLSLFITELHI</sequence>
<accession>A0A6G0TV74</accession>
<evidence type="ECO:0000256" key="1">
    <source>
        <dbReference type="SAM" id="Phobius"/>
    </source>
</evidence>
<name>A0A6G0TV74_APHGL</name>
<keyword evidence="1" id="KW-0812">Transmembrane</keyword>
<evidence type="ECO:0000313" key="3">
    <source>
        <dbReference type="Proteomes" id="UP000475862"/>
    </source>
</evidence>
<reference evidence="2 3" key="1">
    <citation type="submission" date="2019-08" db="EMBL/GenBank/DDBJ databases">
        <title>The genome of the soybean aphid Biotype 1, its phylome, world population structure and adaptation to the North American continent.</title>
        <authorList>
            <person name="Giordano R."/>
            <person name="Donthu R.K."/>
            <person name="Hernandez A.G."/>
            <person name="Wright C.L."/>
            <person name="Zimin A.V."/>
        </authorList>
    </citation>
    <scope>NUCLEOTIDE SEQUENCE [LARGE SCALE GENOMIC DNA]</scope>
    <source>
        <tissue evidence="2">Whole aphids</tissue>
    </source>
</reference>
<dbReference type="Proteomes" id="UP000475862">
    <property type="component" value="Unassembled WGS sequence"/>
</dbReference>
<protein>
    <submittedName>
        <fullName evidence="2">Uncharacterized protein</fullName>
    </submittedName>
</protein>
<keyword evidence="1" id="KW-1133">Transmembrane helix</keyword>
<evidence type="ECO:0000313" key="2">
    <source>
        <dbReference type="EMBL" id="KAE9539601.1"/>
    </source>
</evidence>
<dbReference type="AlphaFoldDB" id="A0A6G0TV74"/>
<keyword evidence="1" id="KW-0472">Membrane</keyword>
<keyword evidence="3" id="KW-1185">Reference proteome</keyword>
<comment type="caution">
    <text evidence="2">The sequence shown here is derived from an EMBL/GenBank/DDBJ whole genome shotgun (WGS) entry which is preliminary data.</text>
</comment>
<proteinExistence type="predicted"/>